<feature type="short sequence motif" description="HXXXXD motif" evidence="6">
    <location>
        <begin position="170"/>
        <end position="175"/>
    </location>
</feature>
<evidence type="ECO:0000313" key="8">
    <source>
        <dbReference type="Proteomes" id="UP000251584"/>
    </source>
</evidence>
<dbReference type="EC" id="2.3.1.243" evidence="6"/>
<comment type="subcellular location">
    <subcellularLocation>
        <location evidence="6">Cell inner membrane</location>
        <topology evidence="6">Single-pass membrane protein</topology>
    </subcellularLocation>
</comment>
<name>A0A2X2VK72_CITKO</name>
<dbReference type="GO" id="GO:0016747">
    <property type="term" value="F:acyltransferase activity, transferring groups other than amino-acyl groups"/>
    <property type="evidence" value="ECO:0007669"/>
    <property type="project" value="InterPro"/>
</dbReference>
<dbReference type="GO" id="GO:0005886">
    <property type="term" value="C:plasma membrane"/>
    <property type="evidence" value="ECO:0007669"/>
    <property type="project" value="UniProtKB-SubCell"/>
</dbReference>
<dbReference type="PANTHER" id="PTHR30606">
    <property type="entry name" value="LIPID A BIOSYNTHESIS LAUROYL ACYLTRANSFERASE"/>
    <property type="match status" value="1"/>
</dbReference>
<dbReference type="NCBIfam" id="TIGR02208">
    <property type="entry name" value="lipid_A_msbB"/>
    <property type="match status" value="1"/>
</dbReference>
<dbReference type="Pfam" id="PF03279">
    <property type="entry name" value="Lip_A_acyltrans"/>
    <property type="match status" value="1"/>
</dbReference>
<dbReference type="PANTHER" id="PTHR30606:SF4">
    <property type="entry name" value="LIPID A BIOSYNTHESIS MYRISTOYLTRANSFERASE"/>
    <property type="match status" value="1"/>
</dbReference>
<accession>A0A2X2VK72</accession>
<comment type="catalytic activity">
    <reaction evidence="6">
        <text>an alpha-Kdo-(2-&gt;4)-alpha-Kdo-(2-&gt;6)-(acyl)-lipid IVA + a fatty acyl-[ACP] = an alpha-Kdo-(2-&gt;4)-alpha-Kdo-(2-&gt;6)-lipid A + holo-[ACP]</text>
        <dbReference type="Rhea" id="RHEA:69400"/>
        <dbReference type="Rhea" id="RHEA-COMP:9685"/>
        <dbReference type="Rhea" id="RHEA-COMP:14125"/>
        <dbReference type="ChEBI" id="CHEBI:64479"/>
        <dbReference type="ChEBI" id="CHEBI:138651"/>
        <dbReference type="ChEBI" id="CHEBI:176430"/>
        <dbReference type="ChEBI" id="CHEBI:176431"/>
        <dbReference type="EC" id="2.3.1.243"/>
    </reaction>
</comment>
<dbReference type="CDD" id="cd07984">
    <property type="entry name" value="LPLAT_LABLAT-like"/>
    <property type="match status" value="1"/>
</dbReference>
<dbReference type="UniPathway" id="UPA00030"/>
<dbReference type="AlphaFoldDB" id="A0A2X2VK72"/>
<keyword evidence="4 6" id="KW-0472">Membrane</keyword>
<evidence type="ECO:0000313" key="7">
    <source>
        <dbReference type="EMBL" id="SQB29656.1"/>
    </source>
</evidence>
<dbReference type="HAMAP" id="MF_01944">
    <property type="entry name" value="Lipid_A_LpxM"/>
    <property type="match status" value="1"/>
</dbReference>
<evidence type="ECO:0000256" key="6">
    <source>
        <dbReference type="HAMAP-Rule" id="MF_01944"/>
    </source>
</evidence>
<keyword evidence="3 6" id="KW-0808">Transferase</keyword>
<evidence type="ECO:0000256" key="5">
    <source>
        <dbReference type="ARBA" id="ARBA00023315"/>
    </source>
</evidence>
<evidence type="ECO:0000256" key="3">
    <source>
        <dbReference type="ARBA" id="ARBA00022679"/>
    </source>
</evidence>
<protein>
    <recommendedName>
        <fullName evidence="6">Lipid A biosynthesis acyltransferase</fullName>
        <ecNumber evidence="6">2.3.1.243</ecNumber>
    </recommendedName>
    <alternativeName>
        <fullName evidence="6">Kdo(2)-lauroyl-lipid IV(A) acyltransferase</fullName>
    </alternativeName>
</protein>
<dbReference type="GO" id="GO:0009103">
    <property type="term" value="P:lipopolysaccharide biosynthetic process"/>
    <property type="evidence" value="ECO:0007669"/>
    <property type="project" value="UniProtKB-UniRule"/>
</dbReference>
<dbReference type="InterPro" id="IPR011921">
    <property type="entry name" value="Lipid_A_MsbB"/>
</dbReference>
<keyword evidence="1 6" id="KW-1003">Cell membrane</keyword>
<keyword evidence="6" id="KW-0448">Lipopolysaccharide biosynthesis</keyword>
<comment type="pathway">
    <text evidence="6">Bacterial outer membrane biogenesis; lipopolysaccharide biosynthesis.</text>
</comment>
<dbReference type="PIRSF" id="PIRSF026649">
    <property type="entry name" value="MsbB"/>
    <property type="match status" value="1"/>
</dbReference>
<dbReference type="GO" id="GO:0009276">
    <property type="term" value="C:Gram-negative-bacterium-type cell wall"/>
    <property type="evidence" value="ECO:0007669"/>
    <property type="project" value="InterPro"/>
</dbReference>
<proteinExistence type="inferred from homology"/>
<keyword evidence="2 6" id="KW-0997">Cell inner membrane</keyword>
<evidence type="ECO:0000256" key="2">
    <source>
        <dbReference type="ARBA" id="ARBA00022519"/>
    </source>
</evidence>
<keyword evidence="6" id="KW-1133">Transmembrane helix</keyword>
<keyword evidence="6" id="KW-0812">Transmembrane</keyword>
<dbReference type="InterPro" id="IPR004960">
    <property type="entry name" value="LipA_acyltrans"/>
</dbReference>
<comment type="similarity">
    <text evidence="6">Belongs to the LpxL/LpxM/LpxP family. LpxM subfamily.</text>
</comment>
<dbReference type="UniPathway" id="UPA00360">
    <property type="reaction ID" value="UER00486"/>
</dbReference>
<comment type="function">
    <text evidence="6">Catalyzes the transfer of an acyl chain from an acyl-[acyl-carrier-protein] (ACP) to a Kdo(2)-(acyl)-lipid IV(A) to form a Kdo(2)-lipid A.</text>
</comment>
<keyword evidence="5 6" id="KW-0012">Acyltransferase</keyword>
<organism evidence="7 8">
    <name type="scientific">Citrobacter koseri</name>
    <name type="common">Citrobacter diversus</name>
    <dbReference type="NCBI Taxonomy" id="545"/>
    <lineage>
        <taxon>Bacteria</taxon>
        <taxon>Pseudomonadati</taxon>
        <taxon>Pseudomonadota</taxon>
        <taxon>Gammaproteobacteria</taxon>
        <taxon>Enterobacterales</taxon>
        <taxon>Enterobacteriaceae</taxon>
        <taxon>Citrobacter</taxon>
    </lineage>
</organism>
<dbReference type="EMBL" id="UAVY01000004">
    <property type="protein sequence ID" value="SQB29656.1"/>
    <property type="molecule type" value="Genomic_DNA"/>
</dbReference>
<gene>
    <name evidence="7" type="primary">msbB</name>
    <name evidence="6" type="synonym">lpxM</name>
    <name evidence="7" type="ORF">NCTC10786_03331</name>
</gene>
<dbReference type="Proteomes" id="UP000251584">
    <property type="component" value="Unassembled WGS sequence"/>
</dbReference>
<sequence>MRTGFFILCGAQRAATLSTDFTFRGIKHWKSMETKKNNIEYIPEFEKSFRHPRYWGAWLGVAAMAGIALTPASFRDPLLAKLGRFAGRLGKSARRRALINLSLCFPEYSEAERDAIVDRMFATAPQAMTMMAELAIRGPEKLQKRVDWQGLEIIDELRRNNEKVIFLVPHGWGVDIPAMLMASQGQKMAAMFHNQGNPVFDYVWNTVRRRFGGRLHARNDGIKPFIQSVRQGYWGYYLPDQDHGPEHSEFVDFFATYKATLPAIGRLMKVCRARVVPLFPVYDGKTHRLTILVRPPMDDLLTADDHTIARRMNEEVEIFVRPHPEQYTWILKLLKTRKPGEIQPYKRKEWYPIK</sequence>
<dbReference type="NCBIfam" id="NF006507">
    <property type="entry name" value="PRK08943.1"/>
    <property type="match status" value="1"/>
</dbReference>
<comment type="pathway">
    <text evidence="6">Glycolipid biosynthesis; KDO(2)-lipid A biosynthesis; KDO(2)-lipid A from CMP-3-deoxy-D-manno-octulosonate and lipid IV(A): step 4/4.</text>
</comment>
<evidence type="ECO:0000256" key="1">
    <source>
        <dbReference type="ARBA" id="ARBA00022475"/>
    </source>
</evidence>
<dbReference type="GO" id="GO:0036104">
    <property type="term" value="P:Kdo2-lipid A biosynthetic process"/>
    <property type="evidence" value="ECO:0007669"/>
    <property type="project" value="UniProtKB-UniRule"/>
</dbReference>
<reference evidence="7 8" key="1">
    <citation type="submission" date="2018-06" db="EMBL/GenBank/DDBJ databases">
        <authorList>
            <consortium name="Pathogen Informatics"/>
            <person name="Doyle S."/>
        </authorList>
    </citation>
    <scope>NUCLEOTIDE SEQUENCE [LARGE SCALE GENOMIC DNA]</scope>
    <source>
        <strain evidence="7 8">NCTC10786</strain>
    </source>
</reference>
<evidence type="ECO:0000256" key="4">
    <source>
        <dbReference type="ARBA" id="ARBA00023136"/>
    </source>
</evidence>